<reference evidence="2 3" key="1">
    <citation type="submission" date="2021-08" db="EMBL/GenBank/DDBJ databases">
        <authorList>
            <person name="Abebe M.A."/>
            <person name="Anderson J.Z."/>
            <person name="Burris R."/>
            <person name="Durrani M."/>
            <person name="Fetterly M.N."/>
            <person name="Fowler R.A."/>
            <person name="Friedman A."/>
            <person name="Khuong T.M."/>
            <person name="Konnor C.A."/>
            <person name="Madden B.G."/>
            <person name="Makula M.N."/>
            <person name="McTigue K."/>
            <person name="Morgan A.R."/>
            <person name="Qureshi S.I."/>
            <person name="Rainey M."/>
            <person name="Scherer A.E."/>
            <person name="Singer L."/>
            <person name="Thakar S.M."/>
            <person name="Truong P."/>
            <person name="Zaeean M.H."/>
            <person name="Balish M.F."/>
            <person name="Garlena R.A."/>
            <person name="Russell D.A."/>
            <person name="Jacobs-Sera D."/>
            <person name="Hatfull G.F."/>
        </authorList>
    </citation>
    <scope>NUCLEOTIDE SEQUENCE [LARGE SCALE GENOMIC DNA]</scope>
</reference>
<proteinExistence type="predicted"/>
<keyword evidence="3" id="KW-1185">Reference proteome</keyword>
<feature type="region of interest" description="Disordered" evidence="1">
    <location>
        <begin position="259"/>
        <end position="286"/>
    </location>
</feature>
<organism evidence="2 3">
    <name type="scientific">Gordonia phage ChisanaKitsune</name>
    <dbReference type="NCBI Taxonomy" id="2871538"/>
    <lineage>
        <taxon>Viruses</taxon>
        <taxon>Duplodnaviria</taxon>
        <taxon>Heunggongvirae</taxon>
        <taxon>Uroviricota</taxon>
        <taxon>Caudoviricetes</taxon>
        <taxon>Chidieberevirus</taxon>
        <taxon>Chidieberevirus chisanakitsune</taxon>
    </lineage>
</organism>
<dbReference type="Proteomes" id="UP000827561">
    <property type="component" value="Segment"/>
</dbReference>
<accession>A0AAE7XEZ7</accession>
<sequence>MAEAPTRVPKRVDRKTGVVKYDWEPVKRDFVEGIPTPGSENDDDRVWPNLRELAEQHEIPYVRVRKRAANERWTVQRQQAQTLAAQERVKKRAKRIETSALEFDDRSYNVAKLGMGMVTARLAEIGQEMNAKKTIREQAIQDLQQGLPINKTDLYSAIRYGELDALANAATKFQELGHKALGTDSINVNVTGGGDTNVAIVSVTNELARDDDERLGEVFSAMAESGLLPKEVVEQLALEDHEPNSIPGDIVVDADVVEEDTANTSTEMYDEDDTELTPEEEAALPE</sequence>
<dbReference type="EMBL" id="MZ820089">
    <property type="protein sequence ID" value="QZE10775.1"/>
    <property type="molecule type" value="Genomic_DNA"/>
</dbReference>
<dbReference type="GeneID" id="77952103"/>
<gene>
    <name evidence="2" type="primary">1</name>
    <name evidence="2" type="ORF">SEA_CHISANAKITSUNE_1</name>
</gene>
<evidence type="ECO:0000313" key="2">
    <source>
        <dbReference type="EMBL" id="QZE10775.1"/>
    </source>
</evidence>
<name>A0AAE7XEZ7_9CAUD</name>
<evidence type="ECO:0000256" key="1">
    <source>
        <dbReference type="SAM" id="MobiDB-lite"/>
    </source>
</evidence>
<protein>
    <submittedName>
        <fullName evidence="2">Uncharacterized protein</fullName>
    </submittedName>
</protein>
<dbReference type="KEGG" id="vg:77952103"/>
<evidence type="ECO:0000313" key="3">
    <source>
        <dbReference type="Proteomes" id="UP000827561"/>
    </source>
</evidence>
<dbReference type="RefSeq" id="YP_010675648.1">
    <property type="nucleotide sequence ID" value="NC_071006.1"/>
</dbReference>
<feature type="compositionally biased region" description="Acidic residues" evidence="1">
    <location>
        <begin position="268"/>
        <end position="286"/>
    </location>
</feature>